<name>A0A6M4B267_9SPHN</name>
<keyword evidence="3" id="KW-1185">Reference proteome</keyword>
<dbReference type="SMART" id="SM00558">
    <property type="entry name" value="JmjC"/>
    <property type="match status" value="1"/>
</dbReference>
<sequence>MDRPVAHFDDDARTAFAAAYPNQVTTFSHGLGEHPLLTLEALATLGEALPDSSVEYNRSDLPVGTLPDEAPKNGLTIGDTIRTIAANQSWCVLKNIEQMPAYDALLRDLLGELREVVQPRTGEMLTLQGFVFVSSPNSVTPYHFDPEHNILLQLQGSKTMHAFPAGDLRFASQEQHERYHTGSHRGLPWDESFAGQEYVADLPPGRAVLMPVMAPHFVRVGPNPSISLSITWRSEWSYRESEAHAFNSLLRRIGLSPAMPPRWPDSSAAKAYAWRAARKAGLVR</sequence>
<organism evidence="2 3">
    <name type="scientific">Sphingomonas lacunae</name>
    <dbReference type="NCBI Taxonomy" id="2698828"/>
    <lineage>
        <taxon>Bacteria</taxon>
        <taxon>Pseudomonadati</taxon>
        <taxon>Pseudomonadota</taxon>
        <taxon>Alphaproteobacteria</taxon>
        <taxon>Sphingomonadales</taxon>
        <taxon>Sphingomonadaceae</taxon>
        <taxon>Sphingomonas</taxon>
    </lineage>
</organism>
<evidence type="ECO:0000313" key="2">
    <source>
        <dbReference type="EMBL" id="QJQ33501.1"/>
    </source>
</evidence>
<protein>
    <submittedName>
        <fullName evidence="2">Transcriptional regulator</fullName>
    </submittedName>
</protein>
<evidence type="ECO:0000259" key="1">
    <source>
        <dbReference type="PROSITE" id="PS51184"/>
    </source>
</evidence>
<evidence type="ECO:0000313" key="3">
    <source>
        <dbReference type="Proteomes" id="UP000503018"/>
    </source>
</evidence>
<dbReference type="Proteomes" id="UP000503018">
    <property type="component" value="Chromosome"/>
</dbReference>
<dbReference type="AlphaFoldDB" id="A0A6M4B267"/>
<dbReference type="SUPFAM" id="SSF51197">
    <property type="entry name" value="Clavaminate synthase-like"/>
    <property type="match status" value="1"/>
</dbReference>
<gene>
    <name evidence="2" type="ORF">GV829_01525</name>
</gene>
<dbReference type="Gene3D" id="2.60.120.650">
    <property type="entry name" value="Cupin"/>
    <property type="match status" value="1"/>
</dbReference>
<dbReference type="InterPro" id="IPR003347">
    <property type="entry name" value="JmjC_dom"/>
</dbReference>
<reference evidence="2 3" key="1">
    <citation type="submission" date="2020-01" db="EMBL/GenBank/DDBJ databases">
        <title>Sphingomonas sp. strain CSW-10.</title>
        <authorList>
            <person name="Chen W.-M."/>
        </authorList>
    </citation>
    <scope>NUCLEOTIDE SEQUENCE [LARGE SCALE GENOMIC DNA]</scope>
    <source>
        <strain evidence="2 3">CSW-10</strain>
    </source>
</reference>
<feature type="domain" description="JmjC" evidence="1">
    <location>
        <begin position="88"/>
        <end position="249"/>
    </location>
</feature>
<proteinExistence type="predicted"/>
<dbReference type="EMBL" id="CP053015">
    <property type="protein sequence ID" value="QJQ33501.1"/>
    <property type="molecule type" value="Genomic_DNA"/>
</dbReference>
<dbReference type="PROSITE" id="PS51184">
    <property type="entry name" value="JMJC"/>
    <property type="match status" value="1"/>
</dbReference>
<dbReference type="KEGG" id="slan:GV829_01525"/>
<accession>A0A6M4B267</accession>